<gene>
    <name evidence="1" type="ORF">V1477_011327</name>
</gene>
<comment type="caution">
    <text evidence="1">The sequence shown here is derived from an EMBL/GenBank/DDBJ whole genome shotgun (WGS) entry which is preliminary data.</text>
</comment>
<evidence type="ECO:0000313" key="1">
    <source>
        <dbReference type="EMBL" id="KAL2739938.1"/>
    </source>
</evidence>
<proteinExistence type="predicted"/>
<sequence length="73" mass="8906">MNSGTEKRIPRCRRTIHTKDRIGQYDQLHRQNEWSFIEEKKKRGDVITLRNFEHNCKIMFMTSNRLPLVIEFN</sequence>
<name>A0ABD2C6E8_VESMC</name>
<accession>A0ABD2C6E8</accession>
<keyword evidence="2" id="KW-1185">Reference proteome</keyword>
<dbReference type="AlphaFoldDB" id="A0ABD2C6E8"/>
<reference evidence="1 2" key="1">
    <citation type="journal article" date="2024" name="Ann. Entomol. Soc. Am.">
        <title>Genomic analyses of the southern and eastern yellowjacket wasps (Hymenoptera: Vespidae) reveal evolutionary signatures of social life.</title>
        <authorList>
            <person name="Catto M.A."/>
            <person name="Caine P.B."/>
            <person name="Orr S.E."/>
            <person name="Hunt B.G."/>
            <person name="Goodisman M.A.D."/>
        </authorList>
    </citation>
    <scope>NUCLEOTIDE SEQUENCE [LARGE SCALE GENOMIC DNA]</scope>
    <source>
        <strain evidence="1">232</strain>
        <tissue evidence="1">Head and thorax</tissue>
    </source>
</reference>
<evidence type="ECO:0000313" key="2">
    <source>
        <dbReference type="Proteomes" id="UP001607303"/>
    </source>
</evidence>
<dbReference type="Proteomes" id="UP001607303">
    <property type="component" value="Unassembled WGS sequence"/>
</dbReference>
<protein>
    <submittedName>
        <fullName evidence="1">Uncharacterized protein</fullName>
    </submittedName>
</protein>
<dbReference type="EMBL" id="JAYRBN010000061">
    <property type="protein sequence ID" value="KAL2739938.1"/>
    <property type="molecule type" value="Genomic_DNA"/>
</dbReference>
<organism evidence="1 2">
    <name type="scientific">Vespula maculifrons</name>
    <name type="common">Eastern yellow jacket</name>
    <name type="synonym">Wasp</name>
    <dbReference type="NCBI Taxonomy" id="7453"/>
    <lineage>
        <taxon>Eukaryota</taxon>
        <taxon>Metazoa</taxon>
        <taxon>Ecdysozoa</taxon>
        <taxon>Arthropoda</taxon>
        <taxon>Hexapoda</taxon>
        <taxon>Insecta</taxon>
        <taxon>Pterygota</taxon>
        <taxon>Neoptera</taxon>
        <taxon>Endopterygota</taxon>
        <taxon>Hymenoptera</taxon>
        <taxon>Apocrita</taxon>
        <taxon>Aculeata</taxon>
        <taxon>Vespoidea</taxon>
        <taxon>Vespidae</taxon>
        <taxon>Vespinae</taxon>
        <taxon>Vespula</taxon>
    </lineage>
</organism>